<dbReference type="GO" id="GO:0046872">
    <property type="term" value="F:metal ion binding"/>
    <property type="evidence" value="ECO:0007669"/>
    <property type="project" value="UniProtKB-KW"/>
</dbReference>
<evidence type="ECO:0000313" key="4">
    <source>
        <dbReference type="EMBL" id="MCR2808086.1"/>
    </source>
</evidence>
<keyword evidence="2 5" id="KW-0378">Hydrolase</keyword>
<dbReference type="SUPFAM" id="SSF53649">
    <property type="entry name" value="Alkaline phosphatase-like"/>
    <property type="match status" value="1"/>
</dbReference>
<dbReference type="PANTHER" id="PTHR45953">
    <property type="entry name" value="IDURONATE 2-SULFATASE"/>
    <property type="match status" value="1"/>
</dbReference>
<dbReference type="Gene3D" id="3.40.720.10">
    <property type="entry name" value="Alkaline Phosphatase, subunit A"/>
    <property type="match status" value="1"/>
</dbReference>
<evidence type="ECO:0000256" key="1">
    <source>
        <dbReference type="ARBA" id="ARBA00022723"/>
    </source>
</evidence>
<dbReference type="RefSeq" id="WP_257453175.1">
    <property type="nucleotide sequence ID" value="NZ_JANIPJ010000074.1"/>
</dbReference>
<feature type="domain" description="Sulfatase N-terminal" evidence="3">
    <location>
        <begin position="6"/>
        <end position="73"/>
    </location>
</feature>
<evidence type="ECO:0000313" key="6">
    <source>
        <dbReference type="Proteomes" id="UP001141950"/>
    </source>
</evidence>
<proteinExistence type="predicted"/>
<evidence type="ECO:0000256" key="2">
    <source>
        <dbReference type="ARBA" id="ARBA00022801"/>
    </source>
</evidence>
<dbReference type="AlphaFoldDB" id="A0A9X2SEC9"/>
<comment type="caution">
    <text evidence="5">The sequence shown here is derived from an EMBL/GenBank/DDBJ whole genome shotgun (WGS) entry which is preliminary data.</text>
</comment>
<evidence type="ECO:0000313" key="5">
    <source>
        <dbReference type="EMBL" id="MCR2808087.1"/>
    </source>
</evidence>
<keyword evidence="1" id="KW-0479">Metal-binding</keyword>
<reference evidence="5" key="1">
    <citation type="submission" date="2022-08" db="EMBL/GenBank/DDBJ databases">
        <title>The genomic sequence of strain Paenibacillus sp. SCIV0701.</title>
        <authorList>
            <person name="Zhao H."/>
        </authorList>
    </citation>
    <scope>NUCLEOTIDE SEQUENCE</scope>
    <source>
        <strain evidence="5">SCIV0701</strain>
    </source>
</reference>
<dbReference type="Pfam" id="PF00884">
    <property type="entry name" value="Sulfatase"/>
    <property type="match status" value="1"/>
</dbReference>
<dbReference type="InterPro" id="IPR000917">
    <property type="entry name" value="Sulfatase_N"/>
</dbReference>
<evidence type="ECO:0000259" key="3">
    <source>
        <dbReference type="Pfam" id="PF00884"/>
    </source>
</evidence>
<protein>
    <submittedName>
        <fullName evidence="5">Sulfatase-like hydrolase/transferase</fullName>
    </submittedName>
</protein>
<dbReference type="PANTHER" id="PTHR45953:SF1">
    <property type="entry name" value="IDURONATE 2-SULFATASE"/>
    <property type="match status" value="1"/>
</dbReference>
<gene>
    <name evidence="4" type="ORF">NQZ67_30035</name>
    <name evidence="5" type="ORF">NQZ67_30040</name>
</gene>
<sequence>MRTMKAAYYCTISFIDYQIGRLLAYMEEQDLLKNTMIVFSSDHAELLGDYNSVGKRSFLDSAARIPLIVVDPDR</sequence>
<organism evidence="5 6">
    <name type="scientific">Paenibacillus soyae</name>
    <dbReference type="NCBI Taxonomy" id="2969249"/>
    <lineage>
        <taxon>Bacteria</taxon>
        <taxon>Bacillati</taxon>
        <taxon>Bacillota</taxon>
        <taxon>Bacilli</taxon>
        <taxon>Bacillales</taxon>
        <taxon>Paenibacillaceae</taxon>
        <taxon>Paenibacillus</taxon>
    </lineage>
</organism>
<dbReference type="GO" id="GO:0005737">
    <property type="term" value="C:cytoplasm"/>
    <property type="evidence" value="ECO:0007669"/>
    <property type="project" value="TreeGrafter"/>
</dbReference>
<feature type="non-terminal residue" evidence="5">
    <location>
        <position position="74"/>
    </location>
</feature>
<keyword evidence="6" id="KW-1185">Reference proteome</keyword>
<name>A0A9X2SEC9_9BACL</name>
<dbReference type="Proteomes" id="UP001141950">
    <property type="component" value="Unassembled WGS sequence"/>
</dbReference>
<dbReference type="EMBL" id="JANIPJ010000075">
    <property type="protein sequence ID" value="MCR2808087.1"/>
    <property type="molecule type" value="Genomic_DNA"/>
</dbReference>
<dbReference type="InterPro" id="IPR017850">
    <property type="entry name" value="Alkaline_phosphatase_core_sf"/>
</dbReference>
<dbReference type="GO" id="GO:0008484">
    <property type="term" value="F:sulfuric ester hydrolase activity"/>
    <property type="evidence" value="ECO:0007669"/>
    <property type="project" value="TreeGrafter"/>
</dbReference>
<accession>A0A9X2SEC9</accession>
<dbReference type="EMBL" id="JANIPJ010000074">
    <property type="protein sequence ID" value="MCR2808086.1"/>
    <property type="molecule type" value="Genomic_DNA"/>
</dbReference>